<dbReference type="Pfam" id="PF00144">
    <property type="entry name" value="Beta-lactamase"/>
    <property type="match status" value="1"/>
</dbReference>
<dbReference type="EMBL" id="BAABGA010000030">
    <property type="protein sequence ID" value="GAA4453129.1"/>
    <property type="molecule type" value="Genomic_DNA"/>
</dbReference>
<dbReference type="InterPro" id="IPR051478">
    <property type="entry name" value="Beta-lactamase-like_AB/R"/>
</dbReference>
<evidence type="ECO:0000313" key="3">
    <source>
        <dbReference type="EMBL" id="GAA4453129.1"/>
    </source>
</evidence>
<comment type="caution">
    <text evidence="3">The sequence shown here is derived from an EMBL/GenBank/DDBJ whole genome shotgun (WGS) entry which is preliminary data.</text>
</comment>
<reference evidence="4" key="1">
    <citation type="journal article" date="2019" name="Int. J. Syst. Evol. Microbiol.">
        <title>The Global Catalogue of Microorganisms (GCM) 10K type strain sequencing project: providing services to taxonomists for standard genome sequencing and annotation.</title>
        <authorList>
            <consortium name="The Broad Institute Genomics Platform"/>
            <consortium name="The Broad Institute Genome Sequencing Center for Infectious Disease"/>
            <person name="Wu L."/>
            <person name="Ma J."/>
        </authorList>
    </citation>
    <scope>NUCLEOTIDE SEQUENCE [LARGE SCALE GENOMIC DNA]</scope>
    <source>
        <strain evidence="4">JCM 17759</strain>
    </source>
</reference>
<dbReference type="PANTHER" id="PTHR22935:SF95">
    <property type="entry name" value="BETA-LACTAMASE-LIKE 1-RELATED"/>
    <property type="match status" value="1"/>
</dbReference>
<evidence type="ECO:0000259" key="2">
    <source>
        <dbReference type="Pfam" id="PF00144"/>
    </source>
</evidence>
<gene>
    <name evidence="3" type="ORF">GCM10023156_23580</name>
</gene>
<accession>A0ABP8MN12</accession>
<dbReference type="PANTHER" id="PTHR22935">
    <property type="entry name" value="PENICILLIN-BINDING PROTEIN"/>
    <property type="match status" value="1"/>
</dbReference>
<sequence length="460" mass="50517">MRRVLPVTGGIVFVAMYFALLSWSQCLGAEITKAVVSEKAEQLVQSGVVDGLSIGFIQDDRHGTYHFGTSRRGKRPDNLTVYEIGSASKVFTSLLLADATVRGSIDLSDPVDVTNGAGIELPKHGDHPITWLHISTHRSGLPRLPANIEVVSPRNPYHDFDAKKAAAFLSELKLTRSPAAQHEYSNFAVSVLGYLIAQHQHSSYSALLKKQIADPLRMDNCTIELSTSQQQRLAMSHRPAGVETPLWDFADLPGAGGIRASLRDMMRFARAQLYPPSGTLGEAIELAWQQHHTGDESGPAMGLSWMILPDGQTRWHNGETGGSHSIILVNRRHRVAVILLSNTAPGPHIDALGIGLMRHATTSDAEPKIKPFADGIDPKRLEGRYQLAPNFIFDVHVIDGRMTVGITDQPAQQVFRDFDTKWSYKSVEATLEFHLTGGVPAYALTLHQNGIAQRAIRIRE</sequence>
<feature type="domain" description="Beta-lactamase-related" evidence="2">
    <location>
        <begin position="39"/>
        <end position="354"/>
    </location>
</feature>
<keyword evidence="4" id="KW-1185">Reference proteome</keyword>
<proteinExistence type="inferred from homology"/>
<dbReference type="RefSeq" id="WP_345322203.1">
    <property type="nucleotide sequence ID" value="NZ_BAABGA010000030.1"/>
</dbReference>
<dbReference type="InterPro" id="IPR012338">
    <property type="entry name" value="Beta-lactam/transpept-like"/>
</dbReference>
<comment type="similarity">
    <text evidence="1">Belongs to the beta-lactamase family.</text>
</comment>
<protein>
    <recommendedName>
        <fullName evidence="2">Beta-lactamase-related domain-containing protein</fullName>
    </recommendedName>
</protein>
<name>A0ABP8MN12_9BACT</name>
<evidence type="ECO:0000313" key="4">
    <source>
        <dbReference type="Proteomes" id="UP001500840"/>
    </source>
</evidence>
<dbReference type="InterPro" id="IPR001466">
    <property type="entry name" value="Beta-lactam-related"/>
</dbReference>
<dbReference type="Proteomes" id="UP001500840">
    <property type="component" value="Unassembled WGS sequence"/>
</dbReference>
<dbReference type="SUPFAM" id="SSF56601">
    <property type="entry name" value="beta-lactamase/transpeptidase-like"/>
    <property type="match status" value="1"/>
</dbReference>
<evidence type="ECO:0000256" key="1">
    <source>
        <dbReference type="ARBA" id="ARBA00038473"/>
    </source>
</evidence>
<dbReference type="Gene3D" id="3.40.710.10">
    <property type="entry name" value="DD-peptidase/beta-lactamase superfamily"/>
    <property type="match status" value="1"/>
</dbReference>
<organism evidence="3 4">
    <name type="scientific">Novipirellula rosea</name>
    <dbReference type="NCBI Taxonomy" id="1031540"/>
    <lineage>
        <taxon>Bacteria</taxon>
        <taxon>Pseudomonadati</taxon>
        <taxon>Planctomycetota</taxon>
        <taxon>Planctomycetia</taxon>
        <taxon>Pirellulales</taxon>
        <taxon>Pirellulaceae</taxon>
        <taxon>Novipirellula</taxon>
    </lineage>
</organism>